<comment type="cofactor">
    <cofactor evidence="13">
        <name>Mg(2+)</name>
        <dbReference type="ChEBI" id="CHEBI:18420"/>
    </cofactor>
</comment>
<dbReference type="SUPFAM" id="SSF89562">
    <property type="entry name" value="RraA-like"/>
    <property type="match status" value="1"/>
</dbReference>
<comment type="subunit">
    <text evidence="4">Homotrimer.</text>
</comment>
<evidence type="ECO:0000256" key="1">
    <source>
        <dbReference type="ARBA" id="ARBA00001342"/>
    </source>
</evidence>
<dbReference type="Pfam" id="PF03737">
    <property type="entry name" value="RraA-like"/>
    <property type="match status" value="1"/>
</dbReference>
<proteinExistence type="inferred from homology"/>
<comment type="similarity">
    <text evidence="3">Belongs to the class II aldolase/RraA-like family.</text>
</comment>
<evidence type="ECO:0000256" key="8">
    <source>
        <dbReference type="ARBA" id="ARBA00025046"/>
    </source>
</evidence>
<evidence type="ECO:0000256" key="2">
    <source>
        <dbReference type="ARBA" id="ARBA00001968"/>
    </source>
</evidence>
<dbReference type="Proteomes" id="UP000185829">
    <property type="component" value="Unassembled WGS sequence"/>
</dbReference>
<dbReference type="GO" id="GO:0046872">
    <property type="term" value="F:metal ion binding"/>
    <property type="evidence" value="ECO:0007669"/>
    <property type="project" value="UniProtKB-KW"/>
</dbReference>
<evidence type="ECO:0000256" key="13">
    <source>
        <dbReference type="PIRSR" id="PIRSR605493-1"/>
    </source>
</evidence>
<dbReference type="EMBL" id="FTMX01000004">
    <property type="protein sequence ID" value="SIR50344.1"/>
    <property type="molecule type" value="Genomic_DNA"/>
</dbReference>
<dbReference type="AlphaFoldDB" id="A0A9X8R9W6"/>
<evidence type="ECO:0000256" key="4">
    <source>
        <dbReference type="ARBA" id="ARBA00011233"/>
    </source>
</evidence>
<dbReference type="InterPro" id="IPR005493">
    <property type="entry name" value="RraA/RraA-like"/>
</dbReference>
<protein>
    <recommendedName>
        <fullName evidence="7">Putative 4-hydroxy-4-methyl-2-oxoglutarate aldolase</fullName>
        <ecNumber evidence="6">4.1.1.112</ecNumber>
        <ecNumber evidence="5">4.1.3.17</ecNumber>
    </recommendedName>
    <alternativeName>
        <fullName evidence="11">Oxaloacetate decarboxylase</fullName>
    </alternativeName>
    <alternativeName>
        <fullName evidence="9">Regulator of ribonuclease activity homolog</fullName>
    </alternativeName>
    <alternativeName>
        <fullName evidence="10">RraA-like protein</fullName>
    </alternativeName>
</protein>
<comment type="function">
    <text evidence="8">Catalyzes the aldol cleavage of 4-hydroxy-4-methyl-2-oxoglutarate (HMG) into 2 molecules of pyruvate. Also contains a secondary oxaloacetate (OAA) decarboxylase activity due to the common pyruvate enolate transition state formed following C-C bond cleavage in the retro-aldol and decarboxylation reactions.</text>
</comment>
<evidence type="ECO:0000313" key="14">
    <source>
        <dbReference type="EMBL" id="SIR50344.1"/>
    </source>
</evidence>
<dbReference type="RefSeq" id="WP_076368607.1">
    <property type="nucleotide sequence ID" value="NZ_FTMX01000004.1"/>
</dbReference>
<comment type="catalytic activity">
    <reaction evidence="1">
        <text>4-hydroxy-4-methyl-2-oxoglutarate = 2 pyruvate</text>
        <dbReference type="Rhea" id="RHEA:22748"/>
        <dbReference type="ChEBI" id="CHEBI:15361"/>
        <dbReference type="ChEBI" id="CHEBI:58276"/>
        <dbReference type="EC" id="4.1.3.17"/>
    </reaction>
</comment>
<dbReference type="GO" id="GO:0008948">
    <property type="term" value="F:oxaloacetate decarboxylase activity"/>
    <property type="evidence" value="ECO:0007669"/>
    <property type="project" value="UniProtKB-EC"/>
</dbReference>
<evidence type="ECO:0000256" key="6">
    <source>
        <dbReference type="ARBA" id="ARBA00012947"/>
    </source>
</evidence>
<reference evidence="14 15" key="1">
    <citation type="submission" date="2017-01" db="EMBL/GenBank/DDBJ databases">
        <authorList>
            <person name="Varghese N."/>
            <person name="Submissions S."/>
        </authorList>
    </citation>
    <scope>NUCLEOTIDE SEQUENCE [LARGE SCALE GENOMIC DNA]</scope>
    <source>
        <strain evidence="14 15">RUG2-6</strain>
    </source>
</reference>
<feature type="binding site" evidence="13">
    <location>
        <position position="105"/>
    </location>
    <ligand>
        <name>substrate</name>
    </ligand>
</feature>
<feature type="binding site" evidence="13">
    <location>
        <position position="106"/>
    </location>
    <ligand>
        <name>Mg(2+)</name>
        <dbReference type="ChEBI" id="CHEBI:18420"/>
    </ligand>
</feature>
<evidence type="ECO:0000256" key="11">
    <source>
        <dbReference type="ARBA" id="ARBA00032305"/>
    </source>
</evidence>
<comment type="cofactor">
    <cofactor evidence="2">
        <name>a divalent metal cation</name>
        <dbReference type="ChEBI" id="CHEBI:60240"/>
    </cofactor>
</comment>
<accession>A0A9X8R9W6</accession>
<evidence type="ECO:0000256" key="10">
    <source>
        <dbReference type="ARBA" id="ARBA00030169"/>
    </source>
</evidence>
<evidence type="ECO:0000256" key="7">
    <source>
        <dbReference type="ARBA" id="ARBA00016549"/>
    </source>
</evidence>
<comment type="caution">
    <text evidence="14">The sequence shown here is derived from an EMBL/GenBank/DDBJ whole genome shotgun (WGS) entry which is preliminary data.</text>
</comment>
<dbReference type="PANTHER" id="PTHR33254:SF4">
    <property type="entry name" value="4-HYDROXY-4-METHYL-2-OXOGLUTARATE ALDOLASE 3-RELATED"/>
    <property type="match status" value="1"/>
</dbReference>
<name>A0A9X8R9W6_9BACI</name>
<dbReference type="Gene3D" id="3.50.30.40">
    <property type="entry name" value="Ribonuclease E inhibitor RraA/RraA-like"/>
    <property type="match status" value="1"/>
</dbReference>
<feature type="binding site" evidence="13">
    <location>
        <begin position="83"/>
        <end position="86"/>
    </location>
    <ligand>
        <name>substrate</name>
    </ligand>
</feature>
<dbReference type="EC" id="4.1.3.17" evidence="5"/>
<dbReference type="EC" id="4.1.1.112" evidence="6"/>
<gene>
    <name evidence="14" type="ORF">SAMN05878482_10456</name>
</gene>
<dbReference type="InterPro" id="IPR036704">
    <property type="entry name" value="RraA/RraA-like_sf"/>
</dbReference>
<evidence type="ECO:0000256" key="3">
    <source>
        <dbReference type="ARBA" id="ARBA00008621"/>
    </source>
</evidence>
<dbReference type="GO" id="GO:0047443">
    <property type="term" value="F:4-hydroxy-4-methyl-2-oxoglutarate aldolase activity"/>
    <property type="evidence" value="ECO:0007669"/>
    <property type="project" value="UniProtKB-EC"/>
</dbReference>
<evidence type="ECO:0000313" key="15">
    <source>
        <dbReference type="Proteomes" id="UP000185829"/>
    </source>
</evidence>
<organism evidence="14 15">
    <name type="scientific">Peribacillus simplex</name>
    <dbReference type="NCBI Taxonomy" id="1478"/>
    <lineage>
        <taxon>Bacteria</taxon>
        <taxon>Bacillati</taxon>
        <taxon>Bacillota</taxon>
        <taxon>Bacilli</taxon>
        <taxon>Bacillales</taxon>
        <taxon>Bacillaceae</taxon>
        <taxon>Peribacillus</taxon>
    </lineage>
</organism>
<comment type="catalytic activity">
    <reaction evidence="12">
        <text>oxaloacetate + H(+) = pyruvate + CO2</text>
        <dbReference type="Rhea" id="RHEA:15641"/>
        <dbReference type="ChEBI" id="CHEBI:15361"/>
        <dbReference type="ChEBI" id="CHEBI:15378"/>
        <dbReference type="ChEBI" id="CHEBI:16452"/>
        <dbReference type="ChEBI" id="CHEBI:16526"/>
        <dbReference type="EC" id="4.1.1.112"/>
    </reaction>
</comment>
<evidence type="ECO:0000256" key="12">
    <source>
        <dbReference type="ARBA" id="ARBA00047973"/>
    </source>
</evidence>
<evidence type="ECO:0000256" key="9">
    <source>
        <dbReference type="ARBA" id="ARBA00029596"/>
    </source>
</evidence>
<dbReference type="PANTHER" id="PTHR33254">
    <property type="entry name" value="4-HYDROXY-4-METHYL-2-OXOGLUTARATE ALDOLASE 3-RELATED"/>
    <property type="match status" value="1"/>
</dbReference>
<keyword evidence="13" id="KW-0460">Magnesium</keyword>
<sequence>MKNIVKQFQGIPTPCISDAMQGLNNLSPAIKPLSDNKQLIGRALTVKMPVGDNLAVLRAIREAKPGDVLVIDAKGDSYRAVAGDFVVSMAQAMGINGIVVDGVIRDIVGIKALNYPVFCKGTTVAASAKSGAGEINGPISCGGIPVHPGDIIVGDMDGVVVVPQSTEEDVLTKASAKLYQDHIRAENISCNPEAVKNYLDGILSKHLNNVKTSTII</sequence>
<keyword evidence="13" id="KW-0479">Metal-binding</keyword>
<dbReference type="CDD" id="cd16841">
    <property type="entry name" value="RraA_family"/>
    <property type="match status" value="1"/>
</dbReference>
<evidence type="ECO:0000256" key="5">
    <source>
        <dbReference type="ARBA" id="ARBA00012213"/>
    </source>
</evidence>